<gene>
    <name evidence="1" type="ORF">LYPA_23C012063</name>
</gene>
<evidence type="ECO:0000313" key="2">
    <source>
        <dbReference type="Proteomes" id="UP000386466"/>
    </source>
</evidence>
<dbReference type="EMBL" id="CAAGRJ010036431">
    <property type="protein sequence ID" value="VFV44833.1"/>
    <property type="molecule type" value="Genomic_DNA"/>
</dbReference>
<protein>
    <submittedName>
        <fullName evidence="1">Pol polyprotein contains</fullName>
    </submittedName>
</protein>
<accession>A0A485PKS1</accession>
<organism evidence="1 2">
    <name type="scientific">Lynx pardinus</name>
    <name type="common">Iberian lynx</name>
    <name type="synonym">Felis pardina</name>
    <dbReference type="NCBI Taxonomy" id="191816"/>
    <lineage>
        <taxon>Eukaryota</taxon>
        <taxon>Metazoa</taxon>
        <taxon>Chordata</taxon>
        <taxon>Craniata</taxon>
        <taxon>Vertebrata</taxon>
        <taxon>Euteleostomi</taxon>
        <taxon>Mammalia</taxon>
        <taxon>Eutheria</taxon>
        <taxon>Laurasiatheria</taxon>
        <taxon>Carnivora</taxon>
        <taxon>Feliformia</taxon>
        <taxon>Felidae</taxon>
        <taxon>Felinae</taxon>
        <taxon>Lynx</taxon>
    </lineage>
</organism>
<feature type="non-terminal residue" evidence="1">
    <location>
        <position position="83"/>
    </location>
</feature>
<dbReference type="Gene3D" id="3.30.420.10">
    <property type="entry name" value="Ribonuclease H-like superfamily/Ribonuclease H"/>
    <property type="match status" value="1"/>
</dbReference>
<keyword evidence="2" id="KW-1185">Reference proteome</keyword>
<dbReference type="AlphaFoldDB" id="A0A485PKS1"/>
<evidence type="ECO:0000313" key="1">
    <source>
        <dbReference type="EMBL" id="VFV44833.1"/>
    </source>
</evidence>
<proteinExistence type="predicted"/>
<dbReference type="InterPro" id="IPR036397">
    <property type="entry name" value="RNaseH_sf"/>
</dbReference>
<dbReference type="GO" id="GO:0003676">
    <property type="term" value="F:nucleic acid binding"/>
    <property type="evidence" value="ECO:0007669"/>
    <property type="project" value="InterPro"/>
</dbReference>
<reference evidence="1 2" key="1">
    <citation type="submission" date="2019-01" db="EMBL/GenBank/DDBJ databases">
        <authorList>
            <person name="Alioto T."/>
            <person name="Alioto T."/>
        </authorList>
    </citation>
    <scope>NUCLEOTIDE SEQUENCE [LARGE SCALE GENOMIC DNA]</scope>
</reference>
<sequence length="83" mass="9232">MSNARMVHYQGLLLNPLRTTYTPPRTLNPASLLPDPDLDSPLHDGADILAQIHGTRKDLQDRPLPDAEVTWFTDGSSFVHQGQ</sequence>
<name>A0A485PKS1_LYNPA</name>
<dbReference type="Proteomes" id="UP000386466">
    <property type="component" value="Unassembled WGS sequence"/>
</dbReference>